<dbReference type="Proteomes" id="UP000263185">
    <property type="component" value="Segment"/>
</dbReference>
<dbReference type="GeneID" id="64764114"/>
<reference evidence="1 2" key="1">
    <citation type="submission" date="2018-07" db="EMBL/GenBank/DDBJ databases">
        <authorList>
            <person name="Fast K.M."/>
            <person name="Castleberry S."/>
            <person name="Jones I.K."/>
            <person name="Larrimore J.D."/>
            <person name="Long C.A."/>
            <person name="Pritchett N.C."/>
            <person name="Keener T."/>
            <person name="Sandel M.W."/>
            <person name="Bollivar D.W."/>
            <person name="Garlena R.A."/>
            <person name="Russell D.A."/>
            <person name="Pope W.H."/>
            <person name="Jacobs-Sera D."/>
            <person name="Hatfull G.F."/>
        </authorList>
    </citation>
    <scope>NUCLEOTIDE SEQUENCE [LARGE SCALE GENOMIC DNA]</scope>
</reference>
<organism evidence="1 2">
    <name type="scientific">Mycobacterium phage Cane17</name>
    <dbReference type="NCBI Taxonomy" id="2301548"/>
    <lineage>
        <taxon>Viruses</taxon>
        <taxon>Duplodnaviria</taxon>
        <taxon>Heunggongvirae</taxon>
        <taxon>Uroviricota</taxon>
        <taxon>Caudoviricetes</taxon>
        <taxon>Ceeclamvirinae</taxon>
        <taxon>Bixzunavirus</taxon>
        <taxon>Bixzunavirus cane17</taxon>
    </lineage>
</organism>
<accession>A0A346N8W9</accession>
<sequence length="146" mass="16747">MSRTDKTKPLYVKLAHGDLSWQEVHDHTDGPCDLPGPRDLDSYGWTSSSGRRCYRTFVYTGTHICCCSLCHGDGGWDLRPGKRQRIESKRVVRDWEDESGHWCGRPACQECLDTYLAYEYENDDVVENRLLMAQPEAVQYLGVSKL</sequence>
<evidence type="ECO:0000313" key="2">
    <source>
        <dbReference type="Proteomes" id="UP000263185"/>
    </source>
</evidence>
<dbReference type="RefSeq" id="YP_010057326.1">
    <property type="nucleotide sequence ID" value="NC_054716.1"/>
</dbReference>
<evidence type="ECO:0000313" key="1">
    <source>
        <dbReference type="EMBL" id="AXQ51754.1"/>
    </source>
</evidence>
<proteinExistence type="predicted"/>
<name>A0A346N8W9_9CAUD</name>
<dbReference type="EMBL" id="MH697579">
    <property type="protein sequence ID" value="AXQ51754.1"/>
    <property type="molecule type" value="Genomic_DNA"/>
</dbReference>
<keyword evidence="2" id="KW-1185">Reference proteome</keyword>
<gene>
    <name evidence="1" type="primary">147</name>
    <name evidence="1" type="ORF">SEA_CANE17_147</name>
</gene>
<protein>
    <submittedName>
        <fullName evidence="1">Uncharacterized protein</fullName>
    </submittedName>
</protein>
<dbReference type="KEGG" id="vg:64764114"/>